<dbReference type="InterPro" id="IPR001128">
    <property type="entry name" value="Cyt_P450"/>
</dbReference>
<reference evidence="3 4" key="1">
    <citation type="submission" date="2019-01" db="EMBL/GenBank/DDBJ databases">
        <title>Sinorhodobacter populi sp. nov. isolated from the symptomatic bark tissue of Populus euramericana canker.</title>
        <authorList>
            <person name="Xu G."/>
        </authorList>
    </citation>
    <scope>NUCLEOTIDE SEQUENCE [LARGE SCALE GENOMIC DNA]</scope>
    <source>
        <strain evidence="3 4">CCTCC AB2012026</strain>
    </source>
</reference>
<evidence type="ECO:0000313" key="4">
    <source>
        <dbReference type="Proteomes" id="UP000286594"/>
    </source>
</evidence>
<dbReference type="PROSITE" id="PS00086">
    <property type="entry name" value="CYTOCHROME_P450"/>
    <property type="match status" value="1"/>
</dbReference>
<keyword evidence="2" id="KW-0479">Metal-binding</keyword>
<dbReference type="Pfam" id="PF00067">
    <property type="entry name" value="p450"/>
    <property type="match status" value="2"/>
</dbReference>
<dbReference type="PRINTS" id="PR00359">
    <property type="entry name" value="BP450"/>
</dbReference>
<evidence type="ECO:0000256" key="1">
    <source>
        <dbReference type="ARBA" id="ARBA00010617"/>
    </source>
</evidence>
<keyword evidence="2" id="KW-0349">Heme</keyword>
<name>A0A443LRX9_9RHOB</name>
<dbReference type="GO" id="GO:0005506">
    <property type="term" value="F:iron ion binding"/>
    <property type="evidence" value="ECO:0007669"/>
    <property type="project" value="InterPro"/>
</dbReference>
<dbReference type="GO" id="GO:0006707">
    <property type="term" value="P:cholesterol catabolic process"/>
    <property type="evidence" value="ECO:0007669"/>
    <property type="project" value="TreeGrafter"/>
</dbReference>
<sequence>MSCWCAPEPCRAPPATRSAAAPAARPISPRRWCPSAWTRLRPPAQATFRPPPQLWTSPMIDLASFNSLAPGLRDNPHPVYSALREQAPIFWTDTEQAWVLLRHREVSEAFTNSSLLTLDLGQFVGDVSRALGDNPVELLRLLKMALFFRNPPSHGPLRSLVARLLALRSQASCAAAVQRIAHRLIAPLARDGGIDLMRDYADPLPPLFMGWLYGLSDDEALWLAATLAGVPVILNRGCSIRDYRSANLRLEEAHVFLRDRLAERRRTPADDGLSLLLSRNDEADQPMDEYHLAALASFVFMAGFETTAALIGNGLWLLLRHPEHCDSMAADPALISGAVNEALRLEAPIQQVRRRAMTDQTIADCQVKAGQHLILMIAAANRDPRAYPDPDRYLPGRTGPSVQSFGGGLHHCLGGWIARMEAEMATREVLEGPRPHVVLEKPPWRPLHNQRRMNSLPVQI</sequence>
<dbReference type="SUPFAM" id="SSF48264">
    <property type="entry name" value="Cytochrome P450"/>
    <property type="match status" value="1"/>
</dbReference>
<organism evidence="3 4">
    <name type="scientific">Paenirhodobacter ferrireducens</name>
    <dbReference type="NCBI Taxonomy" id="1215032"/>
    <lineage>
        <taxon>Bacteria</taxon>
        <taxon>Pseudomonadati</taxon>
        <taxon>Pseudomonadota</taxon>
        <taxon>Alphaproteobacteria</taxon>
        <taxon>Rhodobacterales</taxon>
        <taxon>Rhodobacter group</taxon>
        <taxon>Paenirhodobacter</taxon>
    </lineage>
</organism>
<keyword evidence="2" id="KW-0503">Monooxygenase</keyword>
<keyword evidence="2" id="KW-0408">Iron</keyword>
<dbReference type="OrthoDB" id="9801155at2"/>
<dbReference type="AlphaFoldDB" id="A0A443LRX9"/>
<dbReference type="EMBL" id="SAVB01000003">
    <property type="protein sequence ID" value="RWR51926.1"/>
    <property type="molecule type" value="Genomic_DNA"/>
</dbReference>
<dbReference type="GO" id="GO:0008395">
    <property type="term" value="F:steroid hydroxylase activity"/>
    <property type="evidence" value="ECO:0007669"/>
    <property type="project" value="TreeGrafter"/>
</dbReference>
<evidence type="ECO:0000313" key="3">
    <source>
        <dbReference type="EMBL" id="RWR51926.1"/>
    </source>
</evidence>
<comment type="similarity">
    <text evidence="1 2">Belongs to the cytochrome P450 family.</text>
</comment>
<keyword evidence="4" id="KW-1185">Reference proteome</keyword>
<dbReference type="GO" id="GO:0036199">
    <property type="term" value="F:cholest-4-en-3-one 26-monooxygenase activity"/>
    <property type="evidence" value="ECO:0007669"/>
    <property type="project" value="TreeGrafter"/>
</dbReference>
<gene>
    <name evidence="3" type="ORF">EOW65_03485</name>
</gene>
<accession>A0A443LRX9</accession>
<keyword evidence="2" id="KW-0560">Oxidoreductase</keyword>
<dbReference type="Gene3D" id="1.10.630.10">
    <property type="entry name" value="Cytochrome P450"/>
    <property type="match status" value="1"/>
</dbReference>
<protein>
    <submittedName>
        <fullName evidence="3">Cytochrome P450</fullName>
    </submittedName>
</protein>
<dbReference type="InterPro" id="IPR017972">
    <property type="entry name" value="Cyt_P450_CS"/>
</dbReference>
<comment type="caution">
    <text evidence="3">The sequence shown here is derived from an EMBL/GenBank/DDBJ whole genome shotgun (WGS) entry which is preliminary data.</text>
</comment>
<dbReference type="PANTHER" id="PTHR46696">
    <property type="entry name" value="P450, PUTATIVE (EUROFUNG)-RELATED"/>
    <property type="match status" value="1"/>
</dbReference>
<evidence type="ECO:0000256" key="2">
    <source>
        <dbReference type="RuleBase" id="RU000461"/>
    </source>
</evidence>
<dbReference type="InterPro" id="IPR036396">
    <property type="entry name" value="Cyt_P450_sf"/>
</dbReference>
<dbReference type="PRINTS" id="PR00385">
    <property type="entry name" value="P450"/>
</dbReference>
<dbReference type="InterPro" id="IPR002397">
    <property type="entry name" value="Cyt_P450_B"/>
</dbReference>
<dbReference type="GO" id="GO:0020037">
    <property type="term" value="F:heme binding"/>
    <property type="evidence" value="ECO:0007669"/>
    <property type="project" value="InterPro"/>
</dbReference>
<dbReference type="PANTHER" id="PTHR46696:SF4">
    <property type="entry name" value="BIOTIN BIOSYNTHESIS CYTOCHROME P450"/>
    <property type="match status" value="1"/>
</dbReference>
<proteinExistence type="inferred from homology"/>
<dbReference type="Proteomes" id="UP000286594">
    <property type="component" value="Unassembled WGS sequence"/>
</dbReference>